<dbReference type="AlphaFoldDB" id="A0A1J0M5J7"/>
<keyword evidence="1" id="KW-0732">Signal</keyword>
<name>A0A1J0M5J7_9HYME</name>
<organism evidence="2">
    <name type="scientific">Cotesia chilonis</name>
    <dbReference type="NCBI Taxonomy" id="89804"/>
    <lineage>
        <taxon>Eukaryota</taxon>
        <taxon>Metazoa</taxon>
        <taxon>Ecdysozoa</taxon>
        <taxon>Arthropoda</taxon>
        <taxon>Hexapoda</taxon>
        <taxon>Insecta</taxon>
        <taxon>Pterygota</taxon>
        <taxon>Neoptera</taxon>
        <taxon>Endopterygota</taxon>
        <taxon>Hymenoptera</taxon>
        <taxon>Apocrita</taxon>
        <taxon>Ichneumonoidea</taxon>
        <taxon>Braconidae</taxon>
        <taxon>Microgastrinae</taxon>
        <taxon>Cotesia</taxon>
    </lineage>
</organism>
<reference evidence="2" key="1">
    <citation type="submission" date="2016-01" db="EMBL/GenBank/DDBJ databases">
        <title>The venom composition of the polydnavirus (PDV)-carrying endoparasitoid Cotesia chilonis (Hymenoptera: Braconidae) revealed by combining transcriptomic analysis and proteomic approach.</title>
        <authorList>
            <person name="Teng Z."/>
        </authorList>
    </citation>
    <scope>NUCLEOTIDE SEQUENCE</scope>
    <source>
        <strain evidence="2">Cc-Ven27</strain>
        <tissue evidence="2">Venom gland</tissue>
    </source>
</reference>
<sequence length="507" mass="58972">MFKLIIFLFFVKNIVALNFSQNFFSDFPLVHNFTDNFFDTNYQLNNDNSSNRIESMKGILYDIQTLFENEIKNKNEKTFWELIKKLQEHKYKHSNYFQSEDLMLSLFLIKVEEERINTNVKLLIDILRHDIYFIDLKDFCVHATNITQEFINKNYYMERIVDEYNKLLLGVYVQMMKEEWNNFCGGTMAVRFGIYDYYKAVMQSYLRIFGVYYYSLVIYGHCTGADPRQVLTASKSKFLDNFKKTLTSTKHTIHETKHYMHLCSKPFNGKLLGSTVQLQNFQKMSIGERNFDPRGRSVLSVSFKEQMSDTTSNWIVVGVRFIEDSHMVHIQILEGLVSAYGEISMTRWRKVEENGDFVTLKEGKENGHVKKINLGDVVAPLEYVVTGVRFKCAFKPLAGLTQQHEIIQLEIHATKLDYLRGKLEVNNSKWISASLNPTEEMAPKDFTSEKAIESTVPFFDGRDLEFSPPAPLQGLGLFHGGEKIEDFGGYFAFRAFDFDMSTIFLGL</sequence>
<feature type="signal peptide" evidence="1">
    <location>
        <begin position="1"/>
        <end position="16"/>
    </location>
</feature>
<proteinExistence type="evidence at transcript level"/>
<accession>A0A1J0M5J7</accession>
<evidence type="ECO:0000256" key="1">
    <source>
        <dbReference type="SAM" id="SignalP"/>
    </source>
</evidence>
<protein>
    <submittedName>
        <fullName evidence="2">Uncharacterized protein</fullName>
    </submittedName>
</protein>
<dbReference type="PANTHER" id="PTHR47890">
    <property type="entry name" value="LD24308P"/>
    <property type="match status" value="1"/>
</dbReference>
<dbReference type="PANTHER" id="PTHR47890:SF1">
    <property type="entry name" value="LD24308P"/>
    <property type="match status" value="1"/>
</dbReference>
<dbReference type="EMBL" id="KU663644">
    <property type="protein sequence ID" value="APD15638.1"/>
    <property type="molecule type" value="mRNA"/>
</dbReference>
<evidence type="ECO:0000313" key="2">
    <source>
        <dbReference type="EMBL" id="APD15638.1"/>
    </source>
</evidence>
<feature type="chain" id="PRO_5012339571" evidence="1">
    <location>
        <begin position="17"/>
        <end position="507"/>
    </location>
</feature>